<accession>A0A812JG80</accession>
<dbReference type="Pfam" id="PF03901">
    <property type="entry name" value="Glyco_transf_22"/>
    <property type="match status" value="1"/>
</dbReference>
<comment type="catalytic activity">
    <reaction evidence="11">
        <text>an alpha-D-Man-(1-&gt;2)-alpha-D-Man-(1-&gt;2)-alpha-D-Man-(1-&gt;3)-[alpha-D-Man-(1-&gt;2)-alpha-D-Man-(1-&gt;3)-alpha-D-Man-(1-&gt;6)]-beta-D-Man-(1-&gt;4)-beta-D-GlcNAc-(1-&gt;4)-alpha-D-GlcNAc-diphospho-di-trans,poly-cis-dolichol + a di-trans,poly-cis-dolichyl beta-D-mannosyl phosphate = an alpha-D-Man-(1-&gt;2)-alpha-D-Man-(1-&gt;2)-alpha-D-Man-(1-&gt;3)-[alpha-D-Man-(1-&gt;2)-alpha-D-Man-(1-&gt;3)-[alpha-D-Man-(1-&gt;6)]-alpha-D-Man-(1-&gt;6)]-beta-D-Man-(1-&gt;4)-beta-D-GlcNAc-(1-&gt;4)-alpha-D-GlcNAc-diphospho-di-trans,poly-cis-dolichol + a di-trans,poly-cis-dolichyl phosphate + H(+)</text>
        <dbReference type="Rhea" id="RHEA:29535"/>
        <dbReference type="Rhea" id="RHEA-COMP:19498"/>
        <dbReference type="Rhea" id="RHEA-COMP:19501"/>
        <dbReference type="Rhea" id="RHEA-COMP:19518"/>
        <dbReference type="Rhea" id="RHEA-COMP:19519"/>
        <dbReference type="ChEBI" id="CHEBI:15378"/>
        <dbReference type="ChEBI" id="CHEBI:57683"/>
        <dbReference type="ChEBI" id="CHEBI:58211"/>
        <dbReference type="ChEBI" id="CHEBI:132517"/>
        <dbReference type="ChEBI" id="CHEBI:132519"/>
        <dbReference type="EC" id="2.4.1.260"/>
    </reaction>
    <physiologicalReaction direction="left-to-right" evidence="11">
        <dbReference type="Rhea" id="RHEA:29536"/>
    </physiologicalReaction>
</comment>
<evidence type="ECO:0000256" key="2">
    <source>
        <dbReference type="ARBA" id="ARBA00004922"/>
    </source>
</evidence>
<keyword evidence="7 12" id="KW-0256">Endoplasmic reticulum</keyword>
<evidence type="ECO:0000313" key="14">
    <source>
        <dbReference type="Proteomes" id="UP000604046"/>
    </source>
</evidence>
<evidence type="ECO:0000256" key="7">
    <source>
        <dbReference type="ARBA" id="ARBA00022824"/>
    </source>
</evidence>
<dbReference type="InterPro" id="IPR005599">
    <property type="entry name" value="GPI_mannosylTrfase"/>
</dbReference>
<feature type="transmembrane region" description="Helical" evidence="12">
    <location>
        <begin position="384"/>
        <end position="408"/>
    </location>
</feature>
<evidence type="ECO:0000256" key="10">
    <source>
        <dbReference type="ARBA" id="ARBA00044721"/>
    </source>
</evidence>
<feature type="transmembrane region" description="Helical" evidence="12">
    <location>
        <begin position="328"/>
        <end position="346"/>
    </location>
</feature>
<evidence type="ECO:0000256" key="4">
    <source>
        <dbReference type="ARBA" id="ARBA00022676"/>
    </source>
</evidence>
<evidence type="ECO:0000256" key="3">
    <source>
        <dbReference type="ARBA" id="ARBA00007063"/>
    </source>
</evidence>
<dbReference type="UniPathway" id="UPA00378"/>
<keyword evidence="8 12" id="KW-1133">Transmembrane helix</keyword>
<dbReference type="OrthoDB" id="435339at2759"/>
<comment type="function">
    <text evidence="10">Mannosyltransferase that operates in the biosynthetic pathway of dolichol-linked oligosaccharides, the glycan precursors employed in protein asparagine (N)-glycosylation. The assembly of dolichol-linked oligosaccharides begins on the cytosolic side of the endoplasmic reticulum membrane and finishes in its lumen. The sequential addition of sugars to dolichol pyrophosphate produces dolichol-linked oligosaccharides containing fourteen sugars, including two GlcNAcs, nine mannoses and three glucoses. Once assembled, the oligosaccharide is transferred from the lipid to nascent proteins by oligosaccharyltransferases. In the lumen of the endoplasmic reticulum, adds the eighth mannose residue in an alpha-1,6 linkage onto Man(7)GlcNAc(2)-PP-dolichol to produce Man(8)GlcNAc(2)-PP-dolichol.</text>
</comment>
<dbReference type="GO" id="GO:0052917">
    <property type="term" value="F:dol-P-Man:Man(7)GlcNAc(2)-PP-Dol alpha-1,6-mannosyltransferase activity"/>
    <property type="evidence" value="ECO:0007669"/>
    <property type="project" value="UniProtKB-EC"/>
</dbReference>
<keyword evidence="5" id="KW-0808">Transferase</keyword>
<feature type="transmembrane region" description="Helical" evidence="12">
    <location>
        <begin position="301"/>
        <end position="321"/>
    </location>
</feature>
<keyword evidence="14" id="KW-1185">Reference proteome</keyword>
<comment type="subcellular location">
    <subcellularLocation>
        <location evidence="1 12">Endoplasmic reticulum membrane</location>
        <topology evidence="1 12">Multi-pass membrane protein</topology>
    </subcellularLocation>
</comment>
<evidence type="ECO:0000256" key="1">
    <source>
        <dbReference type="ARBA" id="ARBA00004477"/>
    </source>
</evidence>
<evidence type="ECO:0000256" key="5">
    <source>
        <dbReference type="ARBA" id="ARBA00022679"/>
    </source>
</evidence>
<gene>
    <name evidence="13" type="primary">ALG12</name>
    <name evidence="13" type="ORF">SNAT2548_LOCUS6392</name>
</gene>
<comment type="pathway">
    <text evidence="2">Protein modification; protein glycosylation.</text>
</comment>
<dbReference type="PANTHER" id="PTHR22760">
    <property type="entry name" value="GLYCOSYLTRANSFERASE"/>
    <property type="match status" value="1"/>
</dbReference>
<comment type="caution">
    <text evidence="13">The sequence shown here is derived from an EMBL/GenBank/DDBJ whole genome shotgun (WGS) entry which is preliminary data.</text>
</comment>
<sequence>MLVEISWHSAGSRFAPQIPQYCLLEASALMEEDMEDMEEYIEDRSSWSAGLFEMIYDGLLLIVVTLHVISTPYTKVEESFNLQACHDILKHGKDHGQYDHLQFPGAVPRTFLGSLMVSGLAYPWQLMGLQGPSLLRWVRFMLGLVSVVMHANLRLAVEAEFGFVASRLMALLTMTQFHLPFYMSRTLPNVFALQLATMAQSELVFGSGYTCLALLGLAAAIFRCDLLVLIAPVGLVLLWQRRVNFLKAAAATALAAFLGASLSVAVDSVLWQRRLWPEFEVLWFNTAENKSSEWGTLPPLWYFYSALPKALLGALPLALLAATIEPRARPLVLIPLAFVALYSFLPHKELRFILPVLPLLNAAAGVAGARALRWKGRWRRLATVGLFLLGLGSMFVTCIMTFASFFNYPGGLALAGLHATECNSSQPLAVHIGNMAAISGVSRFLQERSDWQYSKEENLSPHALSAKGFDRLLSEFPEVPGYHCTAIVYGFSAMKLEPRWPGLNMLLSPQVYILARAQDGTTDACNVSTHPKWSAASRPEFQALSPLNPPCRPK</sequence>
<protein>
    <recommendedName>
        <fullName evidence="12">Mannosyltransferase</fullName>
        <ecNumber evidence="12">2.4.1.-</ecNumber>
    </recommendedName>
</protein>
<dbReference type="AlphaFoldDB" id="A0A812JG80"/>
<organism evidence="13 14">
    <name type="scientific">Symbiodinium natans</name>
    <dbReference type="NCBI Taxonomy" id="878477"/>
    <lineage>
        <taxon>Eukaryota</taxon>
        <taxon>Sar</taxon>
        <taxon>Alveolata</taxon>
        <taxon>Dinophyceae</taxon>
        <taxon>Suessiales</taxon>
        <taxon>Symbiodiniaceae</taxon>
        <taxon>Symbiodinium</taxon>
    </lineage>
</organism>
<dbReference type="EC" id="2.4.1.-" evidence="12"/>
<evidence type="ECO:0000256" key="11">
    <source>
        <dbReference type="ARBA" id="ARBA00048899"/>
    </source>
</evidence>
<dbReference type="GO" id="GO:0006487">
    <property type="term" value="P:protein N-linked glycosylation"/>
    <property type="evidence" value="ECO:0007669"/>
    <property type="project" value="TreeGrafter"/>
</dbReference>
<proteinExistence type="inferred from homology"/>
<keyword evidence="6 12" id="KW-0812">Transmembrane</keyword>
<evidence type="ECO:0000256" key="8">
    <source>
        <dbReference type="ARBA" id="ARBA00022989"/>
    </source>
</evidence>
<dbReference type="EMBL" id="CAJNDS010000424">
    <property type="protein sequence ID" value="CAE7204658.1"/>
    <property type="molecule type" value="Genomic_DNA"/>
</dbReference>
<evidence type="ECO:0000256" key="9">
    <source>
        <dbReference type="ARBA" id="ARBA00023136"/>
    </source>
</evidence>
<comment type="similarity">
    <text evidence="3 12">Belongs to the glycosyltransferase 22 family.</text>
</comment>
<dbReference type="GO" id="GO:0005789">
    <property type="term" value="C:endoplasmic reticulum membrane"/>
    <property type="evidence" value="ECO:0007669"/>
    <property type="project" value="UniProtKB-SubCell"/>
</dbReference>
<evidence type="ECO:0000313" key="13">
    <source>
        <dbReference type="EMBL" id="CAE7204658.1"/>
    </source>
</evidence>
<keyword evidence="9 12" id="KW-0472">Membrane</keyword>
<dbReference type="PANTHER" id="PTHR22760:SF1">
    <property type="entry name" value="DOL-P-MAN:MAN(7)GLCNAC(2)-PP-DOL ALPHA-1,6-MANNOSYLTRANSFERASE"/>
    <property type="match status" value="1"/>
</dbReference>
<name>A0A812JG80_9DINO</name>
<evidence type="ECO:0000256" key="6">
    <source>
        <dbReference type="ARBA" id="ARBA00022692"/>
    </source>
</evidence>
<feature type="transmembrane region" description="Helical" evidence="12">
    <location>
        <begin position="212"/>
        <end position="238"/>
    </location>
</feature>
<keyword evidence="4 12" id="KW-0328">Glycosyltransferase</keyword>
<dbReference type="Proteomes" id="UP000604046">
    <property type="component" value="Unassembled WGS sequence"/>
</dbReference>
<reference evidence="13" key="1">
    <citation type="submission" date="2021-02" db="EMBL/GenBank/DDBJ databases">
        <authorList>
            <person name="Dougan E. K."/>
            <person name="Rhodes N."/>
            <person name="Thang M."/>
            <person name="Chan C."/>
        </authorList>
    </citation>
    <scope>NUCLEOTIDE SEQUENCE</scope>
</reference>
<feature type="transmembrane region" description="Helical" evidence="12">
    <location>
        <begin position="245"/>
        <end position="266"/>
    </location>
</feature>
<feature type="transmembrane region" description="Helical" evidence="12">
    <location>
        <begin position="352"/>
        <end position="372"/>
    </location>
</feature>
<evidence type="ECO:0000256" key="12">
    <source>
        <dbReference type="RuleBase" id="RU363075"/>
    </source>
</evidence>